<comment type="caution">
    <text evidence="1">The sequence shown here is derived from an EMBL/GenBank/DDBJ whole genome shotgun (WGS) entry which is preliminary data.</text>
</comment>
<name>A0A5J4SVH8_9ZZZZ</name>
<reference evidence="1" key="1">
    <citation type="submission" date="2019-03" db="EMBL/GenBank/DDBJ databases">
        <title>Single cell metagenomics reveals metabolic interactions within the superorganism composed of flagellate Streblomastix strix and complex community of Bacteroidetes bacteria on its surface.</title>
        <authorList>
            <person name="Treitli S.C."/>
            <person name="Kolisko M."/>
            <person name="Husnik F."/>
            <person name="Keeling P."/>
            <person name="Hampl V."/>
        </authorList>
    </citation>
    <scope>NUCLEOTIDE SEQUENCE</scope>
    <source>
        <strain evidence="1">STM</strain>
    </source>
</reference>
<dbReference type="EMBL" id="SNRY01000052">
    <property type="protein sequence ID" value="KAA6349205.1"/>
    <property type="molecule type" value="Genomic_DNA"/>
</dbReference>
<proteinExistence type="predicted"/>
<feature type="non-terminal residue" evidence="1">
    <location>
        <position position="1"/>
    </location>
</feature>
<sequence>YCGIGDCMAAVGYFIGENAIRDAYDKIPEPAPNVITFE</sequence>
<dbReference type="AlphaFoldDB" id="A0A5J4SVH8"/>
<accession>A0A5J4SVH8</accession>
<organism evidence="1">
    <name type="scientific">termite gut metagenome</name>
    <dbReference type="NCBI Taxonomy" id="433724"/>
    <lineage>
        <taxon>unclassified sequences</taxon>
        <taxon>metagenomes</taxon>
        <taxon>organismal metagenomes</taxon>
    </lineage>
</organism>
<gene>
    <name evidence="1" type="ORF">EZS27_003407</name>
</gene>
<protein>
    <submittedName>
        <fullName evidence="1">Uncharacterized protein</fullName>
    </submittedName>
</protein>
<evidence type="ECO:0000313" key="1">
    <source>
        <dbReference type="EMBL" id="KAA6349205.1"/>
    </source>
</evidence>